<protein>
    <recommendedName>
        <fullName evidence="3">Protein CopB</fullName>
    </recommendedName>
</protein>
<keyword evidence="2" id="KW-1185">Reference proteome</keyword>
<evidence type="ECO:0000313" key="1">
    <source>
        <dbReference type="EMBL" id="BCQ35279.1"/>
    </source>
</evidence>
<proteinExistence type="predicted"/>
<gene>
    <name evidence="1" type="ORF">ERHA53_26220</name>
</gene>
<dbReference type="EMBL" id="AP024329">
    <property type="protein sequence ID" value="BCQ35279.1"/>
    <property type="molecule type" value="Genomic_DNA"/>
</dbReference>
<dbReference type="RefSeq" id="WP_212812842.1">
    <property type="nucleotide sequence ID" value="NZ_AP024329.1"/>
</dbReference>
<evidence type="ECO:0000313" key="2">
    <source>
        <dbReference type="Proteomes" id="UP000677515"/>
    </source>
</evidence>
<organism evidence="1 2">
    <name type="scientific">Erwinia rhapontici</name>
    <name type="common">Pectobacterium rhapontici</name>
    <dbReference type="NCBI Taxonomy" id="55212"/>
    <lineage>
        <taxon>Bacteria</taxon>
        <taxon>Pseudomonadati</taxon>
        <taxon>Pseudomonadota</taxon>
        <taxon>Gammaproteobacteria</taxon>
        <taxon>Enterobacterales</taxon>
        <taxon>Erwiniaceae</taxon>
        <taxon>Erwinia</taxon>
    </lineage>
</organism>
<reference evidence="1 2" key="1">
    <citation type="submission" date="2021-01" db="EMBL/GenBank/DDBJ databases">
        <title>Complete genome sequence of Erwinia rhapontici MAFF 311153.</title>
        <authorList>
            <person name="Morohoshi T."/>
            <person name="Someya N."/>
        </authorList>
    </citation>
    <scope>NUCLEOTIDE SEQUENCE [LARGE SCALE GENOMIC DNA]</scope>
    <source>
        <strain evidence="1 2">MAFF 311153</strain>
    </source>
</reference>
<accession>A0ABN6DKT6</accession>
<evidence type="ECO:0008006" key="3">
    <source>
        <dbReference type="Google" id="ProtNLM"/>
    </source>
</evidence>
<sequence length="49" mass="5743">MKEIKSEKIIVRLTPTQEKFLQDLAVEKGLTSIQKVIYELIDRERILKG</sequence>
<dbReference type="Proteomes" id="UP000677515">
    <property type="component" value="Chromosome"/>
</dbReference>
<name>A0ABN6DKT6_ERWRD</name>